<evidence type="ECO:0000256" key="2">
    <source>
        <dbReference type="SAM" id="Phobius"/>
    </source>
</evidence>
<evidence type="ECO:0000313" key="5">
    <source>
        <dbReference type="Proteomes" id="UP001305779"/>
    </source>
</evidence>
<evidence type="ECO:0000259" key="3">
    <source>
        <dbReference type="PROSITE" id="PS50924"/>
    </source>
</evidence>
<feature type="compositionally biased region" description="Basic and acidic residues" evidence="1">
    <location>
        <begin position="722"/>
        <end position="733"/>
    </location>
</feature>
<feature type="transmembrane region" description="Helical" evidence="2">
    <location>
        <begin position="160"/>
        <end position="182"/>
    </location>
</feature>
<feature type="region of interest" description="Disordered" evidence="1">
    <location>
        <begin position="721"/>
        <end position="753"/>
    </location>
</feature>
<dbReference type="Proteomes" id="UP001305779">
    <property type="component" value="Unassembled WGS sequence"/>
</dbReference>
<dbReference type="Pfam" id="PF03707">
    <property type="entry name" value="MHYT"/>
    <property type="match status" value="2"/>
</dbReference>
<dbReference type="PROSITE" id="PS50924">
    <property type="entry name" value="MHYT"/>
    <property type="match status" value="1"/>
</dbReference>
<dbReference type="PANTHER" id="PTHR35152:SF1">
    <property type="entry name" value="DOMAIN SIGNALLING PROTEIN, PUTATIVE (AFU_ORTHOLOGUE AFUA_5G11310)-RELATED"/>
    <property type="match status" value="1"/>
</dbReference>
<protein>
    <recommendedName>
        <fullName evidence="3">MHYT domain-containing protein</fullName>
    </recommendedName>
</protein>
<evidence type="ECO:0000313" key="4">
    <source>
        <dbReference type="EMBL" id="KAK4496633.1"/>
    </source>
</evidence>
<feature type="transmembrane region" description="Helical" evidence="2">
    <location>
        <begin position="124"/>
        <end position="145"/>
    </location>
</feature>
<keyword evidence="2" id="KW-0472">Membrane</keyword>
<feature type="transmembrane region" description="Helical" evidence="2">
    <location>
        <begin position="20"/>
        <end position="39"/>
    </location>
</feature>
<keyword evidence="5" id="KW-1185">Reference proteome</keyword>
<dbReference type="EMBL" id="JAXOVC010000010">
    <property type="protein sequence ID" value="KAK4496633.1"/>
    <property type="molecule type" value="Genomic_DNA"/>
</dbReference>
<feature type="domain" description="MHYT" evidence="3">
    <location>
        <begin position="15"/>
        <end position="218"/>
    </location>
</feature>
<accession>A0ABR0E6A8</accession>
<dbReference type="PANTHER" id="PTHR35152">
    <property type="entry name" value="DOMAIN SIGNALLING PROTEIN, PUTATIVE (AFU_ORTHOLOGUE AFUA_5G11310)-RELATED"/>
    <property type="match status" value="1"/>
</dbReference>
<keyword evidence="2" id="KW-1133">Transmembrane helix</keyword>
<feature type="transmembrane region" description="Helical" evidence="2">
    <location>
        <begin position="51"/>
        <end position="72"/>
    </location>
</feature>
<reference evidence="4 5" key="1">
    <citation type="journal article" date="2023" name="G3 (Bethesda)">
        <title>A chromosome-level genome assembly of Zasmidium syzygii isolated from banana leaves.</title>
        <authorList>
            <person name="van Westerhoven A.C."/>
            <person name="Mehrabi R."/>
            <person name="Talebi R."/>
            <person name="Steentjes M.B.F."/>
            <person name="Corcolon B."/>
            <person name="Chong P.A."/>
            <person name="Kema G.H.J."/>
            <person name="Seidl M.F."/>
        </authorList>
    </citation>
    <scope>NUCLEOTIDE SEQUENCE [LARGE SCALE GENOMIC DNA]</scope>
    <source>
        <strain evidence="4 5">P124</strain>
    </source>
</reference>
<keyword evidence="2" id="KW-0812">Transmembrane</keyword>
<comment type="caution">
    <text evidence="4">The sequence shown here is derived from an EMBL/GenBank/DDBJ whole genome shotgun (WGS) entry which is preliminary data.</text>
</comment>
<proteinExistence type="predicted"/>
<feature type="transmembrane region" description="Helical" evidence="2">
    <location>
        <begin position="92"/>
        <end position="112"/>
    </location>
</feature>
<sequence length="821" mass="91153">MDNPWKPGDTVPNSFNSGLVAASYFASLCGCSLTVELLHRRGTALENVRSWVETLVCAIAMGLVGIWCMHFIGNRAIVLDANQPEIQLVYHSGFTVLSLVLPVGGLIAAFSLAEATTNTKWLHWLTQICTGVFAGLSIVGMHYVANFGVSNYTLTYSPRFLVASFIIAVGDCLTVLVLFYSLREKWISSWWKRVLCAMSLAGGVSAMHFTASTNCTYTLRHYNSAADITSRNSQVIIAGVMCGTAAIFVFGFLIYAQYRGYMFKNRSQQITVACAIFDYTGKVLVTTEGVLPSRKITEKYNSRTFDEEFDASHSVFHWVFRVTHNWQGVGNLIPLMKSHLNSKKESNLVIADSRPSSSQSSAVYDEDTYKNYDMLFEERFCTAAASMASSMHWPIEKLGTLYDRIIETGVLSKTDHRFSAATMNEAAKPSLFGKGQVMFITREVDPAESSGLLNAGFKFATIQQVGRNISQAMQIPIPAVEAHISGLKRYVENLQTIDKRGTYLAFHALIPKPHSKDMDVVVKKDHLDQLPDAKISDFPPYEWQRDTLDLFEGKTVSWILDTLSDRTGRSPIPTTNWAERAFVFSLINAIETLIQPFPQVWVNKAKFWSKQLVAHYTAGSSAPTYIYTFHVIGDMYNSIDHSDVLTRTPRSFFEARSRCYPGSPDHAILVRDIHQKFGPVFETRQPKKHALTKLSTALTTKALEMGKKSQTAMEKANCAIGHTDDDSSTHKLVDNPVHTSGSSSGSERSRTANNFGGILVNKDTIVQSDNRSGFMNGGSQSNIPMGMNVAVSTAQPEVTFATELFEFSKDTFVPNKPGFFE</sequence>
<gene>
    <name evidence="4" type="ORF">PRZ48_012613</name>
</gene>
<evidence type="ECO:0000256" key="1">
    <source>
        <dbReference type="SAM" id="MobiDB-lite"/>
    </source>
</evidence>
<dbReference type="InterPro" id="IPR005330">
    <property type="entry name" value="MHYT_dom"/>
</dbReference>
<name>A0ABR0E6A8_ZASCE</name>
<organism evidence="4 5">
    <name type="scientific">Zasmidium cellare</name>
    <name type="common">Wine cellar mold</name>
    <name type="synonym">Racodium cellare</name>
    <dbReference type="NCBI Taxonomy" id="395010"/>
    <lineage>
        <taxon>Eukaryota</taxon>
        <taxon>Fungi</taxon>
        <taxon>Dikarya</taxon>
        <taxon>Ascomycota</taxon>
        <taxon>Pezizomycotina</taxon>
        <taxon>Dothideomycetes</taxon>
        <taxon>Dothideomycetidae</taxon>
        <taxon>Mycosphaerellales</taxon>
        <taxon>Mycosphaerellaceae</taxon>
        <taxon>Zasmidium</taxon>
    </lineage>
</organism>
<dbReference type="PROSITE" id="PS51257">
    <property type="entry name" value="PROKAR_LIPOPROTEIN"/>
    <property type="match status" value="1"/>
</dbReference>
<feature type="transmembrane region" description="Helical" evidence="2">
    <location>
        <begin position="233"/>
        <end position="256"/>
    </location>
</feature>